<comment type="caution">
    <text evidence="1">The sequence shown here is derived from an EMBL/GenBank/DDBJ whole genome shotgun (WGS) entry which is preliminary data.</text>
</comment>
<gene>
    <name evidence="1" type="ORF">GON03_19055</name>
</gene>
<sequence>MAVLTDVDKVRVLINDYRPDDPGNVVFTTTEIQTFLDLEGGSIKRAAAQACDMIADNEALVSKVIRTQTGLSTDGPKVAAALRERAASLREQAVTDDDADGHFEVVDFTGIC</sequence>
<organism evidence="1 2">
    <name type="scientific">Nocardioides agri</name>
    <dbReference type="NCBI Taxonomy" id="2682843"/>
    <lineage>
        <taxon>Bacteria</taxon>
        <taxon>Bacillati</taxon>
        <taxon>Actinomycetota</taxon>
        <taxon>Actinomycetes</taxon>
        <taxon>Propionibacteriales</taxon>
        <taxon>Nocardioidaceae</taxon>
        <taxon>Nocardioides</taxon>
    </lineage>
</organism>
<dbReference type="AlphaFoldDB" id="A0A6L6Y148"/>
<proteinExistence type="predicted"/>
<evidence type="ECO:0000313" key="2">
    <source>
        <dbReference type="Proteomes" id="UP000473525"/>
    </source>
</evidence>
<dbReference type="RefSeq" id="WP_157346064.1">
    <property type="nucleotide sequence ID" value="NZ_WSEK01000005.1"/>
</dbReference>
<evidence type="ECO:0000313" key="1">
    <source>
        <dbReference type="EMBL" id="MVQ51285.1"/>
    </source>
</evidence>
<keyword evidence="2" id="KW-1185">Reference proteome</keyword>
<dbReference type="Proteomes" id="UP000473525">
    <property type="component" value="Unassembled WGS sequence"/>
</dbReference>
<accession>A0A6L6Y148</accession>
<name>A0A6L6Y148_9ACTN</name>
<protein>
    <submittedName>
        <fullName evidence="1">Uncharacterized protein</fullName>
    </submittedName>
</protein>
<reference evidence="1 2" key="1">
    <citation type="submission" date="2019-12" db="EMBL/GenBank/DDBJ databases">
        <authorList>
            <person name="Huq M.A."/>
        </authorList>
    </citation>
    <scope>NUCLEOTIDE SEQUENCE [LARGE SCALE GENOMIC DNA]</scope>
    <source>
        <strain evidence="1 2">MAH-18</strain>
    </source>
</reference>
<dbReference type="EMBL" id="WSEK01000005">
    <property type="protein sequence ID" value="MVQ51285.1"/>
    <property type="molecule type" value="Genomic_DNA"/>
</dbReference>